<feature type="region of interest" description="Disordered" evidence="1">
    <location>
        <begin position="49"/>
        <end position="94"/>
    </location>
</feature>
<keyword evidence="2" id="KW-0812">Transmembrane</keyword>
<protein>
    <submittedName>
        <fullName evidence="3">Uncharacterized protein</fullName>
    </submittedName>
</protein>
<dbReference type="EMBL" id="HG001644">
    <property type="protein sequence ID" value="CDF33418.1"/>
    <property type="molecule type" value="Genomic_DNA"/>
</dbReference>
<keyword evidence="2" id="KW-0472">Membrane</keyword>
<sequence>MARPKNDAREKIEITLFGDIFPFVRNIQYPTGTQLRLASSEEVTASPFHPCFFLPSPPPPPAADTQRANRTHGDSRRRQPGTERPCERPGRRAGGCRFRARARARATHTEMTRFPRSNTIRRARASATRACSSAARTAAPGQRSRGGLRLDKDRGTSIAFICLGCVTFLPGVYVVFNLVQVLRGAPGFHLSDFAHWDDYRW</sequence>
<organism evidence="3 4">
    <name type="scientific">Chondrus crispus</name>
    <name type="common">Carrageen Irish moss</name>
    <name type="synonym">Polymorpha crispa</name>
    <dbReference type="NCBI Taxonomy" id="2769"/>
    <lineage>
        <taxon>Eukaryota</taxon>
        <taxon>Rhodophyta</taxon>
        <taxon>Florideophyceae</taxon>
        <taxon>Rhodymeniophycidae</taxon>
        <taxon>Gigartinales</taxon>
        <taxon>Gigartinaceae</taxon>
        <taxon>Chondrus</taxon>
    </lineage>
</organism>
<dbReference type="AlphaFoldDB" id="R7Q6F0"/>
<gene>
    <name evidence="3" type="ORF">CHC_T00002192001</name>
</gene>
<keyword evidence="4" id="KW-1185">Reference proteome</keyword>
<feature type="transmembrane region" description="Helical" evidence="2">
    <location>
        <begin position="158"/>
        <end position="176"/>
    </location>
</feature>
<evidence type="ECO:0000256" key="2">
    <source>
        <dbReference type="SAM" id="Phobius"/>
    </source>
</evidence>
<dbReference type="OrthoDB" id="5597044at2759"/>
<feature type="compositionally biased region" description="Basic and acidic residues" evidence="1">
    <location>
        <begin position="71"/>
        <end position="90"/>
    </location>
</feature>
<evidence type="ECO:0000313" key="3">
    <source>
        <dbReference type="EMBL" id="CDF33418.1"/>
    </source>
</evidence>
<dbReference type="KEGG" id="ccp:CHC_T00002192001"/>
<keyword evidence="2" id="KW-1133">Transmembrane helix</keyword>
<proteinExistence type="predicted"/>
<evidence type="ECO:0000313" key="4">
    <source>
        <dbReference type="Proteomes" id="UP000012073"/>
    </source>
</evidence>
<accession>R7Q6F0</accession>
<name>R7Q6F0_CHOCR</name>
<dbReference type="Proteomes" id="UP000012073">
    <property type="component" value="Unassembled WGS sequence"/>
</dbReference>
<dbReference type="Gramene" id="CDF33418">
    <property type="protein sequence ID" value="CDF33418"/>
    <property type="gene ID" value="CHC_T00002192001"/>
</dbReference>
<dbReference type="RefSeq" id="XP_005713221.1">
    <property type="nucleotide sequence ID" value="XM_005713164.1"/>
</dbReference>
<dbReference type="GeneID" id="17320938"/>
<evidence type="ECO:0000256" key="1">
    <source>
        <dbReference type="SAM" id="MobiDB-lite"/>
    </source>
</evidence>
<reference evidence="4" key="1">
    <citation type="journal article" date="2013" name="Proc. Natl. Acad. Sci. U.S.A.">
        <title>Genome structure and metabolic features in the red seaweed Chondrus crispus shed light on evolution of the Archaeplastida.</title>
        <authorList>
            <person name="Collen J."/>
            <person name="Porcel B."/>
            <person name="Carre W."/>
            <person name="Ball S.G."/>
            <person name="Chaparro C."/>
            <person name="Tonon T."/>
            <person name="Barbeyron T."/>
            <person name="Michel G."/>
            <person name="Noel B."/>
            <person name="Valentin K."/>
            <person name="Elias M."/>
            <person name="Artiguenave F."/>
            <person name="Arun A."/>
            <person name="Aury J.M."/>
            <person name="Barbosa-Neto J.F."/>
            <person name="Bothwell J.H."/>
            <person name="Bouget F.Y."/>
            <person name="Brillet L."/>
            <person name="Cabello-Hurtado F."/>
            <person name="Capella-Gutierrez S."/>
            <person name="Charrier B."/>
            <person name="Cladiere L."/>
            <person name="Cock J.M."/>
            <person name="Coelho S.M."/>
            <person name="Colleoni C."/>
            <person name="Czjzek M."/>
            <person name="Da Silva C."/>
            <person name="Delage L."/>
            <person name="Denoeud F."/>
            <person name="Deschamps P."/>
            <person name="Dittami S.M."/>
            <person name="Gabaldon T."/>
            <person name="Gachon C.M."/>
            <person name="Groisillier A."/>
            <person name="Herve C."/>
            <person name="Jabbari K."/>
            <person name="Katinka M."/>
            <person name="Kloareg B."/>
            <person name="Kowalczyk N."/>
            <person name="Labadie K."/>
            <person name="Leblanc C."/>
            <person name="Lopez P.J."/>
            <person name="McLachlan D.H."/>
            <person name="Meslet-Cladiere L."/>
            <person name="Moustafa A."/>
            <person name="Nehr Z."/>
            <person name="Nyvall Collen P."/>
            <person name="Panaud O."/>
            <person name="Partensky F."/>
            <person name="Poulain J."/>
            <person name="Rensing S.A."/>
            <person name="Rousvoal S."/>
            <person name="Samson G."/>
            <person name="Symeonidi A."/>
            <person name="Weissenbach J."/>
            <person name="Zambounis A."/>
            <person name="Wincker P."/>
            <person name="Boyen C."/>
        </authorList>
    </citation>
    <scope>NUCLEOTIDE SEQUENCE [LARGE SCALE GENOMIC DNA]</scope>
    <source>
        <strain evidence="4">cv. Stackhouse</strain>
    </source>
</reference>